<feature type="compositionally biased region" description="Basic and acidic residues" evidence="1">
    <location>
        <begin position="406"/>
        <end position="416"/>
    </location>
</feature>
<feature type="compositionally biased region" description="Basic and acidic residues" evidence="1">
    <location>
        <begin position="139"/>
        <end position="165"/>
    </location>
</feature>
<feature type="compositionally biased region" description="Basic and acidic residues" evidence="1">
    <location>
        <begin position="363"/>
        <end position="376"/>
    </location>
</feature>
<evidence type="ECO:0000313" key="3">
    <source>
        <dbReference type="RefSeq" id="XP_026679686.1"/>
    </source>
</evidence>
<feature type="compositionally biased region" description="Polar residues" evidence="1">
    <location>
        <begin position="13"/>
        <end position="33"/>
    </location>
</feature>
<feature type="compositionally biased region" description="Basic and acidic residues" evidence="1">
    <location>
        <begin position="736"/>
        <end position="753"/>
    </location>
</feature>
<feature type="compositionally biased region" description="Polar residues" evidence="1">
    <location>
        <begin position="167"/>
        <end position="179"/>
    </location>
</feature>
<reference evidence="3" key="1">
    <citation type="submission" date="2025-08" db="UniProtKB">
        <authorList>
            <consortium name="RefSeq"/>
        </authorList>
    </citation>
    <scope>IDENTIFICATION</scope>
</reference>
<dbReference type="GeneID" id="103509596"/>
<gene>
    <name evidence="3" type="primary">LOC103509596</name>
</gene>
<feature type="compositionally biased region" description="Polar residues" evidence="1">
    <location>
        <begin position="639"/>
        <end position="652"/>
    </location>
</feature>
<feature type="compositionally biased region" description="Basic and acidic residues" evidence="1">
    <location>
        <begin position="532"/>
        <end position="623"/>
    </location>
</feature>
<evidence type="ECO:0000256" key="1">
    <source>
        <dbReference type="SAM" id="MobiDB-lite"/>
    </source>
</evidence>
<feature type="region of interest" description="Disordered" evidence="1">
    <location>
        <begin position="139"/>
        <end position="220"/>
    </location>
</feature>
<sequence>MLVSIFLADEESSTTPEVQDTGKQNGSVASSANIGEHKVTDSEGEKTKLEKKDEDSSATPEVQDTGKQNGSVASSANIGEHKVTDSDGEKTKLEKKEEDSSGKISNVFTSITNGISSSVAEVIQSVEDISTKIIEDVEHVTGLELDISKTKESNDLPTEKTDRDTNGGMSTSKDNFNTKTDQKTEVENKAVDKSSTNESQSTSDNSIEGTVTSKEESNIADEVKEKLEEVKKSEELVEAKNTAVVEEPIYGNLKPDHAEYVTVTPDSTDSPKKTDVSGTEDNKTADKDHTKDDLEATKETSKEEGKIAEEKSETCIKQETNELLAEKSTVSLKDEIESVTTADTTSGTNDEVPTALSAPTNDTDEKSQGKDQKITENKTSGSPKEKTDGQENLQEGKVIESTAEDINDKKESKESAVSKSPVGSSIPSPTKGDSKEVIDENDITKSSTADTDGVQEKRDSIADQKNDTVTLSEESKPLDGEKSISADKADTTIEDKDGVEQKSTDKKDSVVAPGDEKSNDKTENIKEEDDADKTKKEPLDPKSSKPEISESEEKVDLDPTRYGSEGKPEPEAKDTAKELHEDNKVDAKQDGKPDEDNKGDAKQDKKTESSTKLAEDKIEDHGTPPKSPSDILDSRKTSTESLGKSTTESILSADQPEELDKEVTVSQDRKLSKDELIIAEVSKSEVKSDVESTLPKENLEKISTDNGPSETKITSSVTTTKTSEPVDSSKASPVKATEDKVSSDIESKKESDV</sequence>
<feature type="compositionally biased region" description="Polar residues" evidence="1">
    <location>
        <begin position="193"/>
        <end position="212"/>
    </location>
</feature>
<protein>
    <submittedName>
        <fullName evidence="3">Uncharacterized protein LOC103509596</fullName>
    </submittedName>
</protein>
<dbReference type="RefSeq" id="XP_026679686.1">
    <property type="nucleotide sequence ID" value="XM_026823885.1"/>
</dbReference>
<feature type="compositionally biased region" description="Basic and acidic residues" evidence="1">
    <location>
        <begin position="473"/>
        <end position="525"/>
    </location>
</feature>
<evidence type="ECO:0000313" key="2">
    <source>
        <dbReference type="Proteomes" id="UP000079169"/>
    </source>
</evidence>
<accession>A0A3Q0ITT6</accession>
<feature type="compositionally biased region" description="Basic and acidic residues" evidence="1">
    <location>
        <begin position="269"/>
        <end position="320"/>
    </location>
</feature>
<feature type="region of interest" description="Disordered" evidence="1">
    <location>
        <begin position="1"/>
        <end position="105"/>
    </location>
</feature>
<keyword evidence="2" id="KW-1185">Reference proteome</keyword>
<feature type="compositionally biased region" description="Polar residues" evidence="1">
    <location>
        <begin position="338"/>
        <end position="361"/>
    </location>
</feature>
<dbReference type="AlphaFoldDB" id="A0A3Q0ITT6"/>
<proteinExistence type="predicted"/>
<dbReference type="Proteomes" id="UP000079169">
    <property type="component" value="Unplaced"/>
</dbReference>
<feature type="region of interest" description="Disordered" evidence="1">
    <location>
        <begin position="248"/>
        <end position="753"/>
    </location>
</feature>
<feature type="compositionally biased region" description="Basic and acidic residues" evidence="1">
    <location>
        <begin position="454"/>
        <end position="466"/>
    </location>
</feature>
<feature type="compositionally biased region" description="Basic and acidic residues" evidence="1">
    <location>
        <begin position="79"/>
        <end position="101"/>
    </location>
</feature>
<dbReference type="STRING" id="121845.A0A3Q0ITT6"/>
<feature type="compositionally biased region" description="Basic and acidic residues" evidence="1">
    <location>
        <begin position="35"/>
        <end position="55"/>
    </location>
</feature>
<feature type="compositionally biased region" description="Polar residues" evidence="1">
    <location>
        <begin position="57"/>
        <end position="77"/>
    </location>
</feature>
<organism evidence="2 3">
    <name type="scientific">Diaphorina citri</name>
    <name type="common">Asian citrus psyllid</name>
    <dbReference type="NCBI Taxonomy" id="121845"/>
    <lineage>
        <taxon>Eukaryota</taxon>
        <taxon>Metazoa</taxon>
        <taxon>Ecdysozoa</taxon>
        <taxon>Arthropoda</taxon>
        <taxon>Hexapoda</taxon>
        <taxon>Insecta</taxon>
        <taxon>Pterygota</taxon>
        <taxon>Neoptera</taxon>
        <taxon>Paraneoptera</taxon>
        <taxon>Hemiptera</taxon>
        <taxon>Sternorrhyncha</taxon>
        <taxon>Psylloidea</taxon>
        <taxon>Psyllidae</taxon>
        <taxon>Diaphorininae</taxon>
        <taxon>Diaphorina</taxon>
    </lineage>
</organism>
<feature type="compositionally biased region" description="Low complexity" evidence="1">
    <location>
        <begin position="709"/>
        <end position="723"/>
    </location>
</feature>
<name>A0A3Q0ITT6_DIACI</name>
<dbReference type="PaxDb" id="121845-A0A3Q0ITT6"/>
<feature type="compositionally biased region" description="Basic and acidic residues" evidence="1">
    <location>
        <begin position="661"/>
        <end position="690"/>
    </location>
</feature>
<feature type="compositionally biased region" description="Basic and acidic residues" evidence="1">
    <location>
        <begin position="180"/>
        <end position="192"/>
    </location>
</feature>
<dbReference type="KEGG" id="dci:103509596"/>